<feature type="transmembrane region" description="Helical" evidence="1">
    <location>
        <begin position="6"/>
        <end position="25"/>
    </location>
</feature>
<evidence type="ECO:0000256" key="1">
    <source>
        <dbReference type="SAM" id="Phobius"/>
    </source>
</evidence>
<keyword evidence="1" id="KW-1133">Transmembrane helix</keyword>
<gene>
    <name evidence="2" type="ORF">CRN52_12840</name>
</gene>
<dbReference type="Proteomes" id="UP000237466">
    <property type="component" value="Unassembled WGS sequence"/>
</dbReference>
<dbReference type="EMBL" id="PDGH01000101">
    <property type="protein sequence ID" value="POB46958.1"/>
    <property type="molecule type" value="Genomic_DNA"/>
</dbReference>
<organism evidence="2 3">
    <name type="scientific">Vibrio vulnificus</name>
    <dbReference type="NCBI Taxonomy" id="672"/>
    <lineage>
        <taxon>Bacteria</taxon>
        <taxon>Pseudomonadati</taxon>
        <taxon>Pseudomonadota</taxon>
        <taxon>Gammaproteobacteria</taxon>
        <taxon>Vibrionales</taxon>
        <taxon>Vibrionaceae</taxon>
        <taxon>Vibrio</taxon>
    </lineage>
</organism>
<comment type="caution">
    <text evidence="2">The sequence shown here is derived from an EMBL/GenBank/DDBJ whole genome shotgun (WGS) entry which is preliminary data.</text>
</comment>
<evidence type="ECO:0000313" key="2">
    <source>
        <dbReference type="EMBL" id="POB46958.1"/>
    </source>
</evidence>
<accession>A0A2S3R1G6</accession>
<sequence length="66" mass="8259">MNNIHYWIEIALCITSGIFLIRYLAFKRKVFKLREDMKQHHQEHGCNEELWEMFIKRTNPLFRFWS</sequence>
<keyword evidence="1" id="KW-0472">Membrane</keyword>
<evidence type="ECO:0000313" key="3">
    <source>
        <dbReference type="Proteomes" id="UP000237466"/>
    </source>
</evidence>
<name>A0A2S3R1G6_VIBVL</name>
<dbReference type="AlphaFoldDB" id="A0A2S3R1G6"/>
<reference evidence="2 3" key="1">
    <citation type="journal article" date="2018" name="Front. Microbiol.">
        <title>Phylogeny of Vibrio vulnificus from the Analysis of the Core-Genome: Implications for Intra-Species Taxonomy.</title>
        <authorList>
            <person name="Roig F.J."/>
            <person name="Gonzalez-Candelas F."/>
            <person name="Sanjuan E."/>
            <person name="Fouz B."/>
            <person name="Feil E.J."/>
            <person name="Llorens C."/>
            <person name="Baker-Austin C."/>
            <person name="Oliver J.D."/>
            <person name="Danin-Poleg Y."/>
            <person name="Gibas C.J."/>
            <person name="Kashi Y."/>
            <person name="Gulig P.A."/>
            <person name="Morrison S.S."/>
            <person name="Amaro C."/>
        </authorList>
    </citation>
    <scope>NUCLEOTIDE SEQUENCE [LARGE SCALE GENOMIC DNA]</scope>
    <source>
        <strain evidence="2 3">CECT4608</strain>
    </source>
</reference>
<proteinExistence type="predicted"/>
<keyword evidence="1" id="KW-0812">Transmembrane</keyword>
<protein>
    <submittedName>
        <fullName evidence="2">Uncharacterized protein</fullName>
    </submittedName>
</protein>